<keyword evidence="10" id="KW-1185">Reference proteome</keyword>
<dbReference type="AlphaFoldDB" id="A0A401S6S9"/>
<evidence type="ECO:0000259" key="8">
    <source>
        <dbReference type="PROSITE" id="PS50222"/>
    </source>
</evidence>
<proteinExistence type="predicted"/>
<dbReference type="SMART" id="SM00174">
    <property type="entry name" value="RHO"/>
    <property type="match status" value="1"/>
</dbReference>
<dbReference type="InterPro" id="IPR001806">
    <property type="entry name" value="Small_GTPase"/>
</dbReference>
<dbReference type="GO" id="GO:0003924">
    <property type="term" value="F:GTPase activity"/>
    <property type="evidence" value="ECO:0007669"/>
    <property type="project" value="InterPro"/>
</dbReference>
<dbReference type="SMART" id="SM00176">
    <property type="entry name" value="RAN"/>
    <property type="match status" value="1"/>
</dbReference>
<dbReference type="InterPro" id="IPR050227">
    <property type="entry name" value="Rab"/>
</dbReference>
<keyword evidence="5 7" id="KW-0175">Coiled coil</keyword>
<dbReference type="PANTHER" id="PTHR47977">
    <property type="entry name" value="RAS-RELATED PROTEIN RAB"/>
    <property type="match status" value="1"/>
</dbReference>
<dbReference type="PROSITE" id="PS00018">
    <property type="entry name" value="EF_HAND_1"/>
    <property type="match status" value="1"/>
</dbReference>
<dbReference type="CDD" id="cd00154">
    <property type="entry name" value="Rab"/>
    <property type="match status" value="1"/>
</dbReference>
<dbReference type="FunFam" id="3.40.50.300:FF:001348">
    <property type="entry name" value="Ras and EF-hand domain-containing protein"/>
    <property type="match status" value="1"/>
</dbReference>
<dbReference type="PROSITE" id="PS50222">
    <property type="entry name" value="EF_HAND_2"/>
    <property type="match status" value="1"/>
</dbReference>
<evidence type="ECO:0000256" key="5">
    <source>
        <dbReference type="ARBA" id="ARBA00023054"/>
    </source>
</evidence>
<dbReference type="NCBIfam" id="TIGR00231">
    <property type="entry name" value="small_GTP"/>
    <property type="match status" value="1"/>
</dbReference>
<evidence type="ECO:0000256" key="7">
    <source>
        <dbReference type="SAM" id="Coils"/>
    </source>
</evidence>
<dbReference type="GO" id="GO:0005737">
    <property type="term" value="C:cytoplasm"/>
    <property type="evidence" value="ECO:0007669"/>
    <property type="project" value="UniProtKB-SubCell"/>
</dbReference>
<comment type="subcellular location">
    <subcellularLocation>
        <location evidence="1">Cytoplasm</location>
    </subcellularLocation>
</comment>
<dbReference type="InterPro" id="IPR027417">
    <property type="entry name" value="P-loop_NTPase"/>
</dbReference>
<evidence type="ECO:0000256" key="2">
    <source>
        <dbReference type="ARBA" id="ARBA00022490"/>
    </source>
</evidence>
<reference evidence="9 10" key="1">
    <citation type="journal article" date="2018" name="Nat. Ecol. Evol.">
        <title>Shark genomes provide insights into elasmobranch evolution and the origin of vertebrates.</title>
        <authorList>
            <person name="Hara Y"/>
            <person name="Yamaguchi K"/>
            <person name="Onimaru K"/>
            <person name="Kadota M"/>
            <person name="Koyanagi M"/>
            <person name="Keeley SD"/>
            <person name="Tatsumi K"/>
            <person name="Tanaka K"/>
            <person name="Motone F"/>
            <person name="Kageyama Y"/>
            <person name="Nozu R"/>
            <person name="Adachi N"/>
            <person name="Nishimura O"/>
            <person name="Nakagawa R"/>
            <person name="Tanegashima C"/>
            <person name="Kiyatake I"/>
            <person name="Matsumoto R"/>
            <person name="Murakumo K"/>
            <person name="Nishida K"/>
            <person name="Terakita A"/>
            <person name="Kuratani S"/>
            <person name="Sato K"/>
            <person name="Hyodo S Kuraku.S."/>
        </authorList>
    </citation>
    <scope>NUCLEOTIDE SEQUENCE [LARGE SCALE GENOMIC DNA]</scope>
</reference>
<dbReference type="GO" id="GO:0005525">
    <property type="term" value="F:GTP binding"/>
    <property type="evidence" value="ECO:0007669"/>
    <property type="project" value="UniProtKB-KW"/>
</dbReference>
<name>A0A401S6S9_CHIPU</name>
<keyword evidence="2" id="KW-0963">Cytoplasm</keyword>
<dbReference type="PROSITE" id="PS51420">
    <property type="entry name" value="RHO"/>
    <property type="match status" value="1"/>
</dbReference>
<keyword evidence="6" id="KW-0342">GTP-binding</keyword>
<feature type="domain" description="EF-hand" evidence="8">
    <location>
        <begin position="8"/>
        <end position="43"/>
    </location>
</feature>
<dbReference type="PROSITE" id="PS51419">
    <property type="entry name" value="RAB"/>
    <property type="match status" value="1"/>
</dbReference>
<evidence type="ECO:0000256" key="3">
    <source>
        <dbReference type="ARBA" id="ARBA00022741"/>
    </source>
</evidence>
<dbReference type="SMART" id="SM00173">
    <property type="entry name" value="RAS"/>
    <property type="match status" value="1"/>
</dbReference>
<feature type="coiled-coil region" evidence="7">
    <location>
        <begin position="183"/>
        <end position="312"/>
    </location>
</feature>
<dbReference type="InterPro" id="IPR002048">
    <property type="entry name" value="EF_hand_dom"/>
</dbReference>
<accession>A0A401S6S9</accession>
<dbReference type="EMBL" id="BEZZ01000111">
    <property type="protein sequence ID" value="GCC26096.1"/>
    <property type="molecule type" value="Genomic_DNA"/>
</dbReference>
<evidence type="ECO:0000256" key="1">
    <source>
        <dbReference type="ARBA" id="ARBA00004496"/>
    </source>
</evidence>
<dbReference type="SMART" id="SM00177">
    <property type="entry name" value="ARF"/>
    <property type="match status" value="1"/>
</dbReference>
<evidence type="ECO:0000256" key="4">
    <source>
        <dbReference type="ARBA" id="ARBA00022837"/>
    </source>
</evidence>
<dbReference type="InterPro" id="IPR018247">
    <property type="entry name" value="EF_Hand_1_Ca_BS"/>
</dbReference>
<dbReference type="SUPFAM" id="SSF52540">
    <property type="entry name" value="P-loop containing nucleoside triphosphate hydrolases"/>
    <property type="match status" value="1"/>
</dbReference>
<keyword evidence="4" id="KW-0106">Calcium</keyword>
<keyword evidence="3" id="KW-0547">Nucleotide-binding</keyword>
<dbReference type="Gene3D" id="3.40.50.300">
    <property type="entry name" value="P-loop containing nucleotide triphosphate hydrolases"/>
    <property type="match status" value="1"/>
</dbReference>
<evidence type="ECO:0000313" key="9">
    <source>
        <dbReference type="EMBL" id="GCC26096.1"/>
    </source>
</evidence>
<dbReference type="Pfam" id="PF00071">
    <property type="entry name" value="Ras"/>
    <property type="match status" value="1"/>
</dbReference>
<dbReference type="GO" id="GO:0005509">
    <property type="term" value="F:calcium ion binding"/>
    <property type="evidence" value="ECO:0007669"/>
    <property type="project" value="InterPro"/>
</dbReference>
<evidence type="ECO:0000256" key="6">
    <source>
        <dbReference type="ARBA" id="ARBA00023134"/>
    </source>
</evidence>
<feature type="non-terminal residue" evidence="9">
    <location>
        <position position="1"/>
    </location>
</feature>
<dbReference type="STRING" id="137246.A0A401S6S9"/>
<dbReference type="SMART" id="SM00175">
    <property type="entry name" value="RAB"/>
    <property type="match status" value="1"/>
</dbReference>
<organism evidence="9 10">
    <name type="scientific">Chiloscyllium punctatum</name>
    <name type="common">Brownbanded bambooshark</name>
    <name type="synonym">Hemiscyllium punctatum</name>
    <dbReference type="NCBI Taxonomy" id="137246"/>
    <lineage>
        <taxon>Eukaryota</taxon>
        <taxon>Metazoa</taxon>
        <taxon>Chordata</taxon>
        <taxon>Craniata</taxon>
        <taxon>Vertebrata</taxon>
        <taxon>Chondrichthyes</taxon>
        <taxon>Elasmobranchii</taxon>
        <taxon>Galeomorphii</taxon>
        <taxon>Galeoidea</taxon>
        <taxon>Orectolobiformes</taxon>
        <taxon>Hemiscylliidae</taxon>
        <taxon>Chiloscyllium</taxon>
    </lineage>
</organism>
<evidence type="ECO:0000313" key="10">
    <source>
        <dbReference type="Proteomes" id="UP000287033"/>
    </source>
</evidence>
<dbReference type="OrthoDB" id="9989112at2759"/>
<sequence>RLQNELPLTPEQLEDVFDSLDQSNNGYLTPLEFSMGFGQFIGIEVLPAPESRESSKLEETFESGWSDDLDIIDDEEEKRFCFLMQQLGASQIFEDQSEVRELWTRLRRDKPELLANFEQFLSKVSTHVQEVQNDKITMEQALKRKECDHDREVRCLYEEMEQQITREKEQLLNQDVWKHSDRNHQLQRELSSKEQDLENIIQKQKKLELQLEEYNYEHTETRIQNERLRRLNEDLQDQLDRTKKDLETTRFKLQVLQDEAHYEHQQTTRNILKVSKNMQKERESLLRQLELLREMNKKLRDERDAYEAKKLTSPSKKPLLKRGSVIGNYLVEDKPVKRQLVAADQSPVSTEDVTLEPSKKNCRYFSKEIGIGDSGDEELLSPTLTEHHSPLEETADCRVGGLPMHTSEEEEFDEAPLSPRGQPIGIETVESEALGSSPDRIFKVVFVGNSGVGKSSFIHRFCNDRFLSEINPTIGIDFQVKSLVVDKTRVALQLWDTAGQERFRSITKQYFRKADGVLVVYDVTSETSFTAVRNWMISVQEGMDERAAICLLGNKIDAVDREPRQVSKTEGERLAEEYNAVFYECSAKSGYNVMEPLMHVARLLSEQEDKQREDALHLDDDCSKKKGCCK</sequence>
<gene>
    <name evidence="9" type="ORF">chiPu_0004510</name>
</gene>
<dbReference type="PROSITE" id="PS51421">
    <property type="entry name" value="RAS"/>
    <property type="match status" value="1"/>
</dbReference>
<dbReference type="Proteomes" id="UP000287033">
    <property type="component" value="Unassembled WGS sequence"/>
</dbReference>
<dbReference type="OMA" id="RKNCKYF"/>
<protein>
    <recommendedName>
        <fullName evidence="8">EF-hand domain-containing protein</fullName>
    </recommendedName>
</protein>
<dbReference type="PRINTS" id="PR00449">
    <property type="entry name" value="RASTRNSFRMNG"/>
</dbReference>
<dbReference type="InterPro" id="IPR005225">
    <property type="entry name" value="Small_GTP-bd"/>
</dbReference>
<comment type="caution">
    <text evidence="9">The sequence shown here is derived from an EMBL/GenBank/DDBJ whole genome shotgun (WGS) entry which is preliminary data.</text>
</comment>
<dbReference type="InterPro" id="IPR011992">
    <property type="entry name" value="EF-hand-dom_pair"/>
</dbReference>
<dbReference type="SUPFAM" id="SSF47473">
    <property type="entry name" value="EF-hand"/>
    <property type="match status" value="1"/>
</dbReference>